<dbReference type="Proteomes" id="UP001458880">
    <property type="component" value="Unassembled WGS sequence"/>
</dbReference>
<evidence type="ECO:0000313" key="3">
    <source>
        <dbReference type="Proteomes" id="UP001458880"/>
    </source>
</evidence>
<proteinExistence type="predicted"/>
<dbReference type="InterPro" id="IPR052638">
    <property type="entry name" value="PiggyBac_TE-derived"/>
</dbReference>
<name>A0AAW1JCD8_POPJA</name>
<dbReference type="GO" id="GO:0043565">
    <property type="term" value="F:sequence-specific DNA binding"/>
    <property type="evidence" value="ECO:0007669"/>
    <property type="project" value="TreeGrafter"/>
</dbReference>
<reference evidence="2 3" key="1">
    <citation type="journal article" date="2024" name="BMC Genomics">
        <title>De novo assembly and annotation of Popillia japonica's genome with initial clues to its potential as an invasive pest.</title>
        <authorList>
            <person name="Cucini C."/>
            <person name="Boschi S."/>
            <person name="Funari R."/>
            <person name="Cardaioli E."/>
            <person name="Iannotti N."/>
            <person name="Marturano G."/>
            <person name="Paoli F."/>
            <person name="Bruttini M."/>
            <person name="Carapelli A."/>
            <person name="Frati F."/>
            <person name="Nardi F."/>
        </authorList>
    </citation>
    <scope>NUCLEOTIDE SEQUENCE [LARGE SCALE GENOMIC DNA]</scope>
    <source>
        <strain evidence="2">DMR45628</strain>
    </source>
</reference>
<keyword evidence="3" id="KW-1185">Reference proteome</keyword>
<dbReference type="Pfam" id="PF13843">
    <property type="entry name" value="DDE_Tnp_1_7"/>
    <property type="match status" value="1"/>
</dbReference>
<sequence>MILSGYHTLPQADLYWSTEEDKGLKGYHTLPQADLYWSTEEDKGLKILRDCVARNRFRDIKRNIHLSDNSKLDIKDKYTKLRPFFDLLNKKFMQFGVFSTYLSIDKYTKLRPFFDLLNKKFMQFGVFSTYLSIDEQLVLYFGRHSCKMFLKEKPVRFGFKLFVYR</sequence>
<dbReference type="PANTHER" id="PTHR47055">
    <property type="entry name" value="DDE_TNP_1_7 DOMAIN-CONTAINING PROTEIN"/>
    <property type="match status" value="1"/>
</dbReference>
<dbReference type="EMBL" id="JASPKY010000434">
    <property type="protein sequence ID" value="KAK9700587.1"/>
    <property type="molecule type" value="Genomic_DNA"/>
</dbReference>
<evidence type="ECO:0000259" key="1">
    <source>
        <dbReference type="Pfam" id="PF13843"/>
    </source>
</evidence>
<comment type="caution">
    <text evidence="2">The sequence shown here is derived from an EMBL/GenBank/DDBJ whole genome shotgun (WGS) entry which is preliminary data.</text>
</comment>
<evidence type="ECO:0000313" key="2">
    <source>
        <dbReference type="EMBL" id="KAK9700587.1"/>
    </source>
</evidence>
<gene>
    <name evidence="2" type="ORF">QE152_g31148</name>
</gene>
<dbReference type="InterPro" id="IPR029526">
    <property type="entry name" value="PGBD"/>
</dbReference>
<accession>A0AAW1JCD8</accession>
<feature type="domain" description="PiggyBac transposable element-derived protein" evidence="1">
    <location>
        <begin position="25"/>
        <end position="106"/>
    </location>
</feature>
<dbReference type="PANTHER" id="PTHR47055:SF3">
    <property type="entry name" value="PHORBOL-ESTER_DAG-TYPE DOMAIN-CONTAINING PROTEIN"/>
    <property type="match status" value="1"/>
</dbReference>
<organism evidence="2 3">
    <name type="scientific">Popillia japonica</name>
    <name type="common">Japanese beetle</name>
    <dbReference type="NCBI Taxonomy" id="7064"/>
    <lineage>
        <taxon>Eukaryota</taxon>
        <taxon>Metazoa</taxon>
        <taxon>Ecdysozoa</taxon>
        <taxon>Arthropoda</taxon>
        <taxon>Hexapoda</taxon>
        <taxon>Insecta</taxon>
        <taxon>Pterygota</taxon>
        <taxon>Neoptera</taxon>
        <taxon>Endopterygota</taxon>
        <taxon>Coleoptera</taxon>
        <taxon>Polyphaga</taxon>
        <taxon>Scarabaeiformia</taxon>
        <taxon>Scarabaeidae</taxon>
        <taxon>Rutelinae</taxon>
        <taxon>Popillia</taxon>
    </lineage>
</organism>
<dbReference type="AlphaFoldDB" id="A0AAW1JCD8"/>
<protein>
    <submittedName>
        <fullName evidence="2">Transposase IS4</fullName>
    </submittedName>
</protein>